<dbReference type="SUPFAM" id="SSF82185">
    <property type="entry name" value="Histone H3 K4-specific methyltransferase SET7/9 N-terminal domain"/>
    <property type="match status" value="1"/>
</dbReference>
<organism evidence="7 8">
    <name type="scientific">Ceratitis capitata</name>
    <name type="common">Mediterranean fruit fly</name>
    <name type="synonym">Tephritis capitata</name>
    <dbReference type="NCBI Taxonomy" id="7213"/>
    <lineage>
        <taxon>Eukaryota</taxon>
        <taxon>Metazoa</taxon>
        <taxon>Ecdysozoa</taxon>
        <taxon>Arthropoda</taxon>
        <taxon>Hexapoda</taxon>
        <taxon>Insecta</taxon>
        <taxon>Pterygota</taxon>
        <taxon>Neoptera</taxon>
        <taxon>Endopterygota</taxon>
        <taxon>Diptera</taxon>
        <taxon>Brachycera</taxon>
        <taxon>Muscomorpha</taxon>
        <taxon>Tephritoidea</taxon>
        <taxon>Tephritidae</taxon>
        <taxon>Ceratitis</taxon>
        <taxon>Ceratitis</taxon>
    </lineage>
</organism>
<dbReference type="AlphaFoldDB" id="A0A811VD63"/>
<protein>
    <recommendedName>
        <fullName evidence="2">MORN repeat-containing protein 5</fullName>
    </recommendedName>
</protein>
<dbReference type="InterPro" id="IPR042814">
    <property type="entry name" value="Morn5"/>
</dbReference>
<keyword evidence="5" id="KW-0969">Cilium</keyword>
<sequence length="311" mass="35647">MRADSVGAPLTPIGLTFITGSQFLGTYNNAIHCMEGYGKYLYPDGSQYKGNFKNGKFHGIGEMTLTKPYHFKFIGEFDNGKLVQMQEMYYADGLKLKAKFENDKLNFDEWKYCTEHDRRTSWEILNGIGPTGQQTIMTNLDAGTYDLGGGIYREDSGWVVKIPPPFFSIRFLSCNKEKEWVIRNCRRGPSHRDVQYPPVEPIPEIGKKIIETNSQELHVLHTCDCDTTLERQMDAENIWFGLEGVRALDSGASNSSSLCSFCDGVMKVNLEDRCRDEVETLKHDYQERKSRIYFSATKDFFPKKGFLEEYT</sequence>
<evidence type="ECO:0000256" key="2">
    <source>
        <dbReference type="ARBA" id="ARBA00016322"/>
    </source>
</evidence>
<keyword evidence="6" id="KW-0966">Cell projection</keyword>
<dbReference type="Pfam" id="PF02493">
    <property type="entry name" value="MORN"/>
    <property type="match status" value="2"/>
</dbReference>
<name>A0A811VD63_CERCA</name>
<dbReference type="PANTHER" id="PTHR46437:SF1">
    <property type="entry name" value="MORN REPEAT-CONTAINING PROTEIN 5"/>
    <property type="match status" value="1"/>
</dbReference>
<comment type="subcellular location">
    <subcellularLocation>
        <location evidence="1">Cell projection</location>
        <location evidence="1">Cilium</location>
        <location evidence="1">Flagellum</location>
    </subcellularLocation>
</comment>
<dbReference type="PANTHER" id="PTHR46437">
    <property type="entry name" value="MORN REPEAT-CONTAINING PROTEIN 5"/>
    <property type="match status" value="1"/>
</dbReference>
<dbReference type="InterPro" id="IPR003409">
    <property type="entry name" value="MORN"/>
</dbReference>
<comment type="caution">
    <text evidence="7">The sequence shown here is derived from an EMBL/GenBank/DDBJ whole genome shotgun (WGS) entry which is preliminary data.</text>
</comment>
<keyword evidence="4" id="KW-0282">Flagellum</keyword>
<reference evidence="7" key="1">
    <citation type="submission" date="2020-11" db="EMBL/GenBank/DDBJ databases">
        <authorList>
            <person name="Whitehead M."/>
        </authorList>
    </citation>
    <scope>NUCLEOTIDE SEQUENCE</scope>
    <source>
        <strain evidence="7">EGII</strain>
    </source>
</reference>
<keyword evidence="8" id="KW-1185">Reference proteome</keyword>
<dbReference type="GO" id="GO:0031514">
    <property type="term" value="C:motile cilium"/>
    <property type="evidence" value="ECO:0007669"/>
    <property type="project" value="UniProtKB-SubCell"/>
</dbReference>
<accession>A0A811VD63</accession>
<gene>
    <name evidence="7" type="ORF">CCAP1982_LOCUS21258</name>
</gene>
<evidence type="ECO:0000256" key="3">
    <source>
        <dbReference type="ARBA" id="ARBA00022737"/>
    </source>
</evidence>
<proteinExistence type="predicted"/>
<evidence type="ECO:0000313" key="7">
    <source>
        <dbReference type="EMBL" id="CAD7013187.1"/>
    </source>
</evidence>
<evidence type="ECO:0000256" key="5">
    <source>
        <dbReference type="ARBA" id="ARBA00023069"/>
    </source>
</evidence>
<dbReference type="EMBL" id="CAJHJT010000056">
    <property type="protein sequence ID" value="CAD7013187.1"/>
    <property type="molecule type" value="Genomic_DNA"/>
</dbReference>
<dbReference type="OrthoDB" id="300500at2759"/>
<evidence type="ECO:0000256" key="4">
    <source>
        <dbReference type="ARBA" id="ARBA00022846"/>
    </source>
</evidence>
<evidence type="ECO:0000256" key="1">
    <source>
        <dbReference type="ARBA" id="ARBA00004230"/>
    </source>
</evidence>
<dbReference type="Proteomes" id="UP000606786">
    <property type="component" value="Unassembled WGS sequence"/>
</dbReference>
<keyword evidence="3" id="KW-0677">Repeat</keyword>
<evidence type="ECO:0000313" key="8">
    <source>
        <dbReference type="Proteomes" id="UP000606786"/>
    </source>
</evidence>
<dbReference type="Gene3D" id="2.20.110.10">
    <property type="entry name" value="Histone H3 K4-specific methyltransferase SET7/9 N-terminal domain"/>
    <property type="match status" value="1"/>
</dbReference>
<evidence type="ECO:0000256" key="6">
    <source>
        <dbReference type="ARBA" id="ARBA00023273"/>
    </source>
</evidence>